<dbReference type="EMBL" id="JYDU01000056">
    <property type="protein sequence ID" value="KRX95427.1"/>
    <property type="molecule type" value="Genomic_DNA"/>
</dbReference>
<gene>
    <name evidence="1" type="ORF">T4E_809</name>
</gene>
<sequence length="57" mass="6186">MKQVRCLINKELQRETVTAEIIAGLVVKRSGAIPRTAIDVLKRGPASFHQLGTNDAA</sequence>
<dbReference type="Proteomes" id="UP000054815">
    <property type="component" value="Unassembled WGS sequence"/>
</dbReference>
<evidence type="ECO:0000313" key="1">
    <source>
        <dbReference type="EMBL" id="KRX95427.1"/>
    </source>
</evidence>
<reference evidence="1 2" key="1">
    <citation type="submission" date="2015-01" db="EMBL/GenBank/DDBJ databases">
        <title>Evolution of Trichinella species and genotypes.</title>
        <authorList>
            <person name="Korhonen P.K."/>
            <person name="Edoardo P."/>
            <person name="Giuseppe L.R."/>
            <person name="Gasser R.B."/>
        </authorList>
    </citation>
    <scope>NUCLEOTIDE SEQUENCE [LARGE SCALE GENOMIC DNA]</scope>
    <source>
        <strain evidence="1">ISS141</strain>
    </source>
</reference>
<accession>A0A0V0Y575</accession>
<dbReference type="AlphaFoldDB" id="A0A0V0Y575"/>
<comment type="caution">
    <text evidence="1">The sequence shown here is derived from an EMBL/GenBank/DDBJ whole genome shotgun (WGS) entry which is preliminary data.</text>
</comment>
<organism evidence="1 2">
    <name type="scientific">Trichinella pseudospiralis</name>
    <name type="common">Parasitic roundworm</name>
    <dbReference type="NCBI Taxonomy" id="6337"/>
    <lineage>
        <taxon>Eukaryota</taxon>
        <taxon>Metazoa</taxon>
        <taxon>Ecdysozoa</taxon>
        <taxon>Nematoda</taxon>
        <taxon>Enoplea</taxon>
        <taxon>Dorylaimia</taxon>
        <taxon>Trichinellida</taxon>
        <taxon>Trichinellidae</taxon>
        <taxon>Trichinella</taxon>
    </lineage>
</organism>
<evidence type="ECO:0000313" key="2">
    <source>
        <dbReference type="Proteomes" id="UP000054815"/>
    </source>
</evidence>
<name>A0A0V0Y575_TRIPS</name>
<proteinExistence type="predicted"/>
<protein>
    <submittedName>
        <fullName evidence="1">Uncharacterized protein</fullName>
    </submittedName>
</protein>